<protein>
    <submittedName>
        <fullName evidence="2">Transposase IS4</fullName>
    </submittedName>
</protein>
<dbReference type="InterPro" id="IPR029526">
    <property type="entry name" value="PGBD"/>
</dbReference>
<gene>
    <name evidence="2" type="ORF">QE152_g5744</name>
</gene>
<evidence type="ECO:0000313" key="2">
    <source>
        <dbReference type="EMBL" id="KAK9746912.1"/>
    </source>
</evidence>
<reference evidence="2 3" key="1">
    <citation type="journal article" date="2024" name="BMC Genomics">
        <title>De novo assembly and annotation of Popillia japonica's genome with initial clues to its potential as an invasive pest.</title>
        <authorList>
            <person name="Cucini C."/>
            <person name="Boschi S."/>
            <person name="Funari R."/>
            <person name="Cardaioli E."/>
            <person name="Iannotti N."/>
            <person name="Marturano G."/>
            <person name="Paoli F."/>
            <person name="Bruttini M."/>
            <person name="Carapelli A."/>
            <person name="Frati F."/>
            <person name="Nardi F."/>
        </authorList>
    </citation>
    <scope>NUCLEOTIDE SEQUENCE [LARGE SCALE GENOMIC DNA]</scope>
    <source>
        <strain evidence="2">DMR45628</strain>
    </source>
</reference>
<dbReference type="Pfam" id="PF13843">
    <property type="entry name" value="DDE_Tnp_1_7"/>
    <property type="match status" value="1"/>
</dbReference>
<dbReference type="AlphaFoldDB" id="A0AAW1MHP3"/>
<feature type="domain" description="PiggyBac transposable element-derived protein" evidence="1">
    <location>
        <begin position="45"/>
        <end position="76"/>
    </location>
</feature>
<accession>A0AAW1MHP3</accession>
<organism evidence="2 3">
    <name type="scientific">Popillia japonica</name>
    <name type="common">Japanese beetle</name>
    <dbReference type="NCBI Taxonomy" id="7064"/>
    <lineage>
        <taxon>Eukaryota</taxon>
        <taxon>Metazoa</taxon>
        <taxon>Ecdysozoa</taxon>
        <taxon>Arthropoda</taxon>
        <taxon>Hexapoda</taxon>
        <taxon>Insecta</taxon>
        <taxon>Pterygota</taxon>
        <taxon>Neoptera</taxon>
        <taxon>Endopterygota</taxon>
        <taxon>Coleoptera</taxon>
        <taxon>Polyphaga</taxon>
        <taxon>Scarabaeiformia</taxon>
        <taxon>Scarabaeidae</taxon>
        <taxon>Rutelinae</taxon>
        <taxon>Popillia</taxon>
    </lineage>
</organism>
<sequence>MNSFPISSQYVNWEAVTGKALKTFPFATPSGVCIDSVGEMDDKAPIDFFNLFVDDEMISLMVVETNRYAAQKLNNLELPLLVSKLQEVMLRNHFDLLLFYWTF</sequence>
<keyword evidence="3" id="KW-1185">Reference proteome</keyword>
<dbReference type="EMBL" id="JASPKY010000036">
    <property type="protein sequence ID" value="KAK9746912.1"/>
    <property type="molecule type" value="Genomic_DNA"/>
</dbReference>
<dbReference type="Proteomes" id="UP001458880">
    <property type="component" value="Unassembled WGS sequence"/>
</dbReference>
<comment type="caution">
    <text evidence="2">The sequence shown here is derived from an EMBL/GenBank/DDBJ whole genome shotgun (WGS) entry which is preliminary data.</text>
</comment>
<name>A0AAW1MHP3_POPJA</name>
<proteinExistence type="predicted"/>
<evidence type="ECO:0000313" key="3">
    <source>
        <dbReference type="Proteomes" id="UP001458880"/>
    </source>
</evidence>
<evidence type="ECO:0000259" key="1">
    <source>
        <dbReference type="Pfam" id="PF13843"/>
    </source>
</evidence>